<dbReference type="GO" id="GO:0005829">
    <property type="term" value="C:cytosol"/>
    <property type="evidence" value="ECO:0007669"/>
    <property type="project" value="TreeGrafter"/>
</dbReference>
<evidence type="ECO:0000256" key="1">
    <source>
        <dbReference type="ARBA" id="ARBA00022801"/>
    </source>
</evidence>
<dbReference type="SUPFAM" id="SSF53254">
    <property type="entry name" value="Phosphoglycerate mutase-like"/>
    <property type="match status" value="1"/>
</dbReference>
<sequence length="206" mass="22747">MAVTTIDWIRHGQTYANTLGVIQGQLDTAVTWLTPTGERQAQRRHQQLDLTPYDRVLVSPLHRAQQTATWLAADYAGPVTTDPRLMESAYGTWTGQETATLLAQFPTAFDPLTREVRPPVLSRIGGESYLQVQRRLGQVIAELVVDHPHEHVLVVSHGLTIKNAALLMLAAPATLALPEPTNLSLTRTTVDPVTGHRYLNSYSEPV</sequence>
<dbReference type="SMART" id="SM00855">
    <property type="entry name" value="PGAM"/>
    <property type="match status" value="1"/>
</dbReference>
<dbReference type="EMBL" id="AZDT01000064">
    <property type="protein sequence ID" value="KRK72976.1"/>
    <property type="molecule type" value="Genomic_DNA"/>
</dbReference>
<evidence type="ECO:0000313" key="3">
    <source>
        <dbReference type="Proteomes" id="UP000051162"/>
    </source>
</evidence>
<dbReference type="GO" id="GO:0004331">
    <property type="term" value="F:fructose-2,6-bisphosphate 2-phosphatase activity"/>
    <property type="evidence" value="ECO:0007669"/>
    <property type="project" value="TreeGrafter"/>
</dbReference>
<keyword evidence="1" id="KW-0378">Hydrolase</keyword>
<dbReference type="STRING" id="1423773.FD30_GL000924"/>
<organism evidence="2 3">
    <name type="scientific">Levilactobacillus namurensis DSM 19117</name>
    <dbReference type="NCBI Taxonomy" id="1423773"/>
    <lineage>
        <taxon>Bacteria</taxon>
        <taxon>Bacillati</taxon>
        <taxon>Bacillota</taxon>
        <taxon>Bacilli</taxon>
        <taxon>Lactobacillales</taxon>
        <taxon>Lactobacillaceae</taxon>
        <taxon>Levilactobacillus</taxon>
    </lineage>
</organism>
<keyword evidence="3" id="KW-1185">Reference proteome</keyword>
<gene>
    <name evidence="2" type="ORF">FD30_GL000924</name>
</gene>
<reference evidence="2 3" key="1">
    <citation type="journal article" date="2015" name="Genome Announc.">
        <title>Expanding the biotechnology potential of lactobacilli through comparative genomics of 213 strains and associated genera.</title>
        <authorList>
            <person name="Sun Z."/>
            <person name="Harris H.M."/>
            <person name="McCann A."/>
            <person name="Guo C."/>
            <person name="Argimon S."/>
            <person name="Zhang W."/>
            <person name="Yang X."/>
            <person name="Jeffery I.B."/>
            <person name="Cooney J.C."/>
            <person name="Kagawa T.F."/>
            <person name="Liu W."/>
            <person name="Song Y."/>
            <person name="Salvetti E."/>
            <person name="Wrobel A."/>
            <person name="Rasinkangas P."/>
            <person name="Parkhill J."/>
            <person name="Rea M.C."/>
            <person name="O'Sullivan O."/>
            <person name="Ritari J."/>
            <person name="Douillard F.P."/>
            <person name="Paul Ross R."/>
            <person name="Yang R."/>
            <person name="Briner A.E."/>
            <person name="Felis G.E."/>
            <person name="de Vos W.M."/>
            <person name="Barrangou R."/>
            <person name="Klaenhammer T.R."/>
            <person name="Caufield P.W."/>
            <person name="Cui Y."/>
            <person name="Zhang H."/>
            <person name="O'Toole P.W."/>
        </authorList>
    </citation>
    <scope>NUCLEOTIDE SEQUENCE [LARGE SCALE GENOMIC DNA]</scope>
    <source>
        <strain evidence="2 3">DSM 19117</strain>
    </source>
</reference>
<accession>A0A0R1JND5</accession>
<comment type="caution">
    <text evidence="2">The sequence shown here is derived from an EMBL/GenBank/DDBJ whole genome shotgun (WGS) entry which is preliminary data.</text>
</comment>
<dbReference type="InterPro" id="IPR029033">
    <property type="entry name" value="His_PPase_superfam"/>
</dbReference>
<dbReference type="GO" id="GO:0043456">
    <property type="term" value="P:regulation of pentose-phosphate shunt"/>
    <property type="evidence" value="ECO:0007669"/>
    <property type="project" value="TreeGrafter"/>
</dbReference>
<dbReference type="Proteomes" id="UP000051162">
    <property type="component" value="Unassembled WGS sequence"/>
</dbReference>
<dbReference type="AlphaFoldDB" id="A0A0R1JND5"/>
<dbReference type="PANTHER" id="PTHR46517">
    <property type="entry name" value="FRUCTOSE-2,6-BISPHOSPHATASE TIGAR"/>
    <property type="match status" value="1"/>
</dbReference>
<dbReference type="PANTHER" id="PTHR46517:SF1">
    <property type="entry name" value="FRUCTOSE-2,6-BISPHOSPHATASE TIGAR"/>
    <property type="match status" value="1"/>
</dbReference>
<protein>
    <submittedName>
        <fullName evidence="2">Phosphoglycerate mutase</fullName>
    </submittedName>
</protein>
<dbReference type="InterPro" id="IPR013078">
    <property type="entry name" value="His_Pase_superF_clade-1"/>
</dbReference>
<name>A0A0R1JND5_9LACO</name>
<dbReference type="CDD" id="cd07067">
    <property type="entry name" value="HP_PGM_like"/>
    <property type="match status" value="1"/>
</dbReference>
<dbReference type="OrthoDB" id="9782128at2"/>
<dbReference type="Pfam" id="PF00300">
    <property type="entry name" value="His_Phos_1"/>
    <property type="match status" value="1"/>
</dbReference>
<dbReference type="GO" id="GO:0045820">
    <property type="term" value="P:negative regulation of glycolytic process"/>
    <property type="evidence" value="ECO:0007669"/>
    <property type="project" value="TreeGrafter"/>
</dbReference>
<dbReference type="Gene3D" id="3.40.50.1240">
    <property type="entry name" value="Phosphoglycerate mutase-like"/>
    <property type="match status" value="1"/>
</dbReference>
<evidence type="ECO:0000313" key="2">
    <source>
        <dbReference type="EMBL" id="KRK72976.1"/>
    </source>
</evidence>
<dbReference type="PATRIC" id="fig|1423773.3.peg.950"/>
<proteinExistence type="predicted"/>
<dbReference type="InterPro" id="IPR051695">
    <property type="entry name" value="Phosphoglycerate_Mutase"/>
</dbReference>